<protein>
    <submittedName>
        <fullName evidence="5">VRR-NUC domain-containing protein</fullName>
    </submittedName>
</protein>
<proteinExistence type="predicted"/>
<evidence type="ECO:0000256" key="3">
    <source>
        <dbReference type="ARBA" id="ARBA00022801"/>
    </source>
</evidence>
<feature type="domain" description="VRR-NUC" evidence="4">
    <location>
        <begin position="34"/>
        <end position="114"/>
    </location>
</feature>
<gene>
    <name evidence="5" type="ORF">ACFFGY_22685</name>
</gene>
<evidence type="ECO:0000259" key="4">
    <source>
        <dbReference type="SMART" id="SM00990"/>
    </source>
</evidence>
<evidence type="ECO:0000313" key="5">
    <source>
        <dbReference type="EMBL" id="MFC0411063.1"/>
    </source>
</evidence>
<accession>A0ABV6JZD5</accession>
<evidence type="ECO:0000256" key="2">
    <source>
        <dbReference type="ARBA" id="ARBA00022722"/>
    </source>
</evidence>
<evidence type="ECO:0000313" key="6">
    <source>
        <dbReference type="Proteomes" id="UP001589865"/>
    </source>
</evidence>
<keyword evidence="2" id="KW-0540">Nuclease</keyword>
<comment type="caution">
    <text evidence="5">The sequence shown here is derived from an EMBL/GenBank/DDBJ whole genome shotgun (WGS) entry which is preliminary data.</text>
</comment>
<keyword evidence="3" id="KW-0378">Hydrolase</keyword>
<organism evidence="5 6">
    <name type="scientific">Roseomonas elaeocarpi</name>
    <dbReference type="NCBI Taxonomy" id="907779"/>
    <lineage>
        <taxon>Bacteria</taxon>
        <taxon>Pseudomonadati</taxon>
        <taxon>Pseudomonadota</taxon>
        <taxon>Alphaproteobacteria</taxon>
        <taxon>Acetobacterales</taxon>
        <taxon>Roseomonadaceae</taxon>
        <taxon>Roseomonas</taxon>
    </lineage>
</organism>
<dbReference type="EMBL" id="JBHLUN010000037">
    <property type="protein sequence ID" value="MFC0411063.1"/>
    <property type="molecule type" value="Genomic_DNA"/>
</dbReference>
<dbReference type="Pfam" id="PF08774">
    <property type="entry name" value="VRR_NUC"/>
    <property type="match status" value="1"/>
</dbReference>
<dbReference type="Gene3D" id="3.40.1350.10">
    <property type="match status" value="1"/>
</dbReference>
<dbReference type="SMART" id="SM00990">
    <property type="entry name" value="VRR_NUC"/>
    <property type="match status" value="1"/>
</dbReference>
<dbReference type="InterPro" id="IPR014883">
    <property type="entry name" value="VRR_NUC"/>
</dbReference>
<dbReference type="Proteomes" id="UP001589865">
    <property type="component" value="Unassembled WGS sequence"/>
</dbReference>
<reference evidence="5 6" key="1">
    <citation type="submission" date="2024-09" db="EMBL/GenBank/DDBJ databases">
        <authorList>
            <person name="Sun Q."/>
            <person name="Mori K."/>
        </authorList>
    </citation>
    <scope>NUCLEOTIDE SEQUENCE [LARGE SCALE GENOMIC DNA]</scope>
    <source>
        <strain evidence="5 6">TBRC 5777</strain>
    </source>
</reference>
<sequence>MSDLLPRPSEREIQRQLLDWMALALPYGSVVHHAANEAAGDPARSKRARAAYYANRRADGVLDGFPDLIVIVPPGKTVLLEVKKHNGRVSPEQVLLHQTINGAGVPVAVVRSVEEASAVLAAQGIPLRQVRL</sequence>
<dbReference type="InterPro" id="IPR011856">
    <property type="entry name" value="tRNA_endonuc-like_dom_sf"/>
</dbReference>
<comment type="cofactor">
    <cofactor evidence="1">
        <name>Mg(2+)</name>
        <dbReference type="ChEBI" id="CHEBI:18420"/>
    </cofactor>
</comment>
<name>A0ABV6JZD5_9PROT</name>
<keyword evidence="6" id="KW-1185">Reference proteome</keyword>
<evidence type="ECO:0000256" key="1">
    <source>
        <dbReference type="ARBA" id="ARBA00001946"/>
    </source>
</evidence>
<dbReference type="RefSeq" id="WP_377046814.1">
    <property type="nucleotide sequence ID" value="NZ_JBHLUN010000037.1"/>
</dbReference>